<dbReference type="EMBL" id="CACTIH010010804">
    <property type="protein sequence ID" value="CAA3033390.1"/>
    <property type="molecule type" value="Genomic_DNA"/>
</dbReference>
<keyword evidence="3" id="KW-1185">Reference proteome</keyword>
<feature type="compositionally biased region" description="Basic and acidic residues" evidence="1">
    <location>
        <begin position="77"/>
        <end position="104"/>
    </location>
</feature>
<dbReference type="Gramene" id="OE9A009545T1">
    <property type="protein sequence ID" value="OE9A009545C1"/>
    <property type="gene ID" value="OE9A009545"/>
</dbReference>
<evidence type="ECO:0000313" key="2">
    <source>
        <dbReference type="EMBL" id="CAA3033390.1"/>
    </source>
</evidence>
<sequence length="104" mass="11997">MGFSLSFYIPQICRKPRGENGYGGQLRLLVVILPLKRDPSPPTEIPNHLIFTLSRNQRETLGSENFGRSRTPPSKIRHFERQALPPEESRSKNNRARKELRSMP</sequence>
<feature type="compositionally biased region" description="Polar residues" evidence="1">
    <location>
        <begin position="60"/>
        <end position="72"/>
    </location>
</feature>
<comment type="caution">
    <text evidence="2">The sequence shown here is derived from an EMBL/GenBank/DDBJ whole genome shotgun (WGS) entry which is preliminary data.</text>
</comment>
<name>A0A8S0VPH1_OLEEU</name>
<organism evidence="2 3">
    <name type="scientific">Olea europaea subsp. europaea</name>
    <dbReference type="NCBI Taxonomy" id="158383"/>
    <lineage>
        <taxon>Eukaryota</taxon>
        <taxon>Viridiplantae</taxon>
        <taxon>Streptophyta</taxon>
        <taxon>Embryophyta</taxon>
        <taxon>Tracheophyta</taxon>
        <taxon>Spermatophyta</taxon>
        <taxon>Magnoliopsida</taxon>
        <taxon>eudicotyledons</taxon>
        <taxon>Gunneridae</taxon>
        <taxon>Pentapetalae</taxon>
        <taxon>asterids</taxon>
        <taxon>lamiids</taxon>
        <taxon>Lamiales</taxon>
        <taxon>Oleaceae</taxon>
        <taxon>Oleeae</taxon>
        <taxon>Olea</taxon>
    </lineage>
</organism>
<reference evidence="2 3" key="1">
    <citation type="submission" date="2019-12" db="EMBL/GenBank/DDBJ databases">
        <authorList>
            <person name="Alioto T."/>
            <person name="Alioto T."/>
            <person name="Gomez Garrido J."/>
        </authorList>
    </citation>
    <scope>NUCLEOTIDE SEQUENCE [LARGE SCALE GENOMIC DNA]</scope>
</reference>
<proteinExistence type="predicted"/>
<accession>A0A8S0VPH1</accession>
<evidence type="ECO:0000313" key="3">
    <source>
        <dbReference type="Proteomes" id="UP000594638"/>
    </source>
</evidence>
<feature type="region of interest" description="Disordered" evidence="1">
    <location>
        <begin position="60"/>
        <end position="104"/>
    </location>
</feature>
<dbReference type="Proteomes" id="UP000594638">
    <property type="component" value="Unassembled WGS sequence"/>
</dbReference>
<protein>
    <submittedName>
        <fullName evidence="2">Uncharacterized protein</fullName>
    </submittedName>
</protein>
<evidence type="ECO:0000256" key="1">
    <source>
        <dbReference type="SAM" id="MobiDB-lite"/>
    </source>
</evidence>
<gene>
    <name evidence="2" type="ORF">OLEA9_A009545</name>
</gene>
<dbReference type="AlphaFoldDB" id="A0A8S0VPH1"/>